<sequence length="117" mass="13187">MVKAKSALESQRKMGELVKEVVEKVTGEFPLLEVYVFGSRARGNYLDTSDLDLALVYQKLDATKIELLEKVSKYVRGPVDIVVMSSEEAARSRLIRDAKKVWDSKKGFDLSIFQAES</sequence>
<dbReference type="PANTHER" id="PTHR43449">
    <property type="entry name" value="NUCLEOTIDYLTRANSFERASE"/>
    <property type="match status" value="1"/>
</dbReference>
<dbReference type="Gene3D" id="3.30.460.10">
    <property type="entry name" value="Beta Polymerase, domain 2"/>
    <property type="match status" value="1"/>
</dbReference>
<evidence type="ECO:0000313" key="2">
    <source>
        <dbReference type="EMBL" id="PSN89918.1"/>
    </source>
</evidence>
<feature type="domain" description="Polymerase beta nucleotidyltransferase" evidence="1">
    <location>
        <begin position="31"/>
        <end position="103"/>
    </location>
</feature>
<name>A0A2R6AUA9_9ARCH</name>
<accession>A0A2R6AUA9</accession>
<dbReference type="EMBL" id="NEXE01000081">
    <property type="protein sequence ID" value="PSN89918.1"/>
    <property type="molecule type" value="Genomic_DNA"/>
</dbReference>
<dbReference type="AlphaFoldDB" id="A0A2R6AUA9"/>
<dbReference type="Pfam" id="PF18765">
    <property type="entry name" value="Polbeta"/>
    <property type="match status" value="1"/>
</dbReference>
<organism evidence="2 3">
    <name type="scientific">Candidatus Marsarchaeota G2 archaeon OSP_D</name>
    <dbReference type="NCBI Taxonomy" id="1978157"/>
    <lineage>
        <taxon>Archaea</taxon>
        <taxon>Candidatus Marsarchaeota</taxon>
        <taxon>Candidatus Marsarchaeota group 2</taxon>
    </lineage>
</organism>
<dbReference type="InterPro" id="IPR041633">
    <property type="entry name" value="Polbeta"/>
</dbReference>
<reference evidence="2 3" key="1">
    <citation type="submission" date="2017-04" db="EMBL/GenBank/DDBJ databases">
        <title>Novel microbial lineages endemic to geothermal iron-oxide mats fill important gaps in the evolutionary history of Archaea.</title>
        <authorList>
            <person name="Jay Z.J."/>
            <person name="Beam J.P."/>
            <person name="Dlakic M."/>
            <person name="Rusch D.B."/>
            <person name="Kozubal M.A."/>
            <person name="Inskeep W.P."/>
        </authorList>
    </citation>
    <scope>NUCLEOTIDE SEQUENCE [LARGE SCALE GENOMIC DNA]</scope>
    <source>
        <strain evidence="2">OSP_D</strain>
    </source>
</reference>
<protein>
    <recommendedName>
        <fullName evidence="1">Polymerase beta nucleotidyltransferase domain-containing protein</fullName>
    </recommendedName>
</protein>
<evidence type="ECO:0000313" key="3">
    <source>
        <dbReference type="Proteomes" id="UP000240322"/>
    </source>
</evidence>
<gene>
    <name evidence="2" type="ORF">B9Q03_07925</name>
</gene>
<dbReference type="PANTHER" id="PTHR43449:SF1">
    <property type="entry name" value="POLYMERASE BETA NUCLEOTIDYLTRANSFERASE DOMAIN-CONTAINING PROTEIN"/>
    <property type="match status" value="1"/>
</dbReference>
<dbReference type="SUPFAM" id="SSF81301">
    <property type="entry name" value="Nucleotidyltransferase"/>
    <property type="match status" value="1"/>
</dbReference>
<comment type="caution">
    <text evidence="2">The sequence shown here is derived from an EMBL/GenBank/DDBJ whole genome shotgun (WGS) entry which is preliminary data.</text>
</comment>
<evidence type="ECO:0000259" key="1">
    <source>
        <dbReference type="Pfam" id="PF18765"/>
    </source>
</evidence>
<dbReference type="InterPro" id="IPR043519">
    <property type="entry name" value="NT_sf"/>
</dbReference>
<proteinExistence type="predicted"/>
<dbReference type="CDD" id="cd05403">
    <property type="entry name" value="NT_KNTase_like"/>
    <property type="match status" value="1"/>
</dbReference>
<dbReference type="Proteomes" id="UP000240322">
    <property type="component" value="Unassembled WGS sequence"/>
</dbReference>